<accession>A0A0A9AHU6</accession>
<name>A0A0A9AHU6_ARUDO</name>
<dbReference type="AlphaFoldDB" id="A0A0A9AHU6"/>
<protein>
    <submittedName>
        <fullName evidence="1">Uncharacterized protein</fullName>
    </submittedName>
</protein>
<proteinExistence type="predicted"/>
<organism evidence="1">
    <name type="scientific">Arundo donax</name>
    <name type="common">Giant reed</name>
    <name type="synonym">Donax arundinaceus</name>
    <dbReference type="NCBI Taxonomy" id="35708"/>
    <lineage>
        <taxon>Eukaryota</taxon>
        <taxon>Viridiplantae</taxon>
        <taxon>Streptophyta</taxon>
        <taxon>Embryophyta</taxon>
        <taxon>Tracheophyta</taxon>
        <taxon>Spermatophyta</taxon>
        <taxon>Magnoliopsida</taxon>
        <taxon>Liliopsida</taxon>
        <taxon>Poales</taxon>
        <taxon>Poaceae</taxon>
        <taxon>PACMAD clade</taxon>
        <taxon>Arundinoideae</taxon>
        <taxon>Arundineae</taxon>
        <taxon>Arundo</taxon>
    </lineage>
</organism>
<dbReference type="EMBL" id="GBRH01247169">
    <property type="protein sequence ID" value="JAD50726.1"/>
    <property type="molecule type" value="Transcribed_RNA"/>
</dbReference>
<reference evidence="1" key="2">
    <citation type="journal article" date="2015" name="Data Brief">
        <title>Shoot transcriptome of the giant reed, Arundo donax.</title>
        <authorList>
            <person name="Barrero R.A."/>
            <person name="Guerrero F.D."/>
            <person name="Moolhuijzen P."/>
            <person name="Goolsby J.A."/>
            <person name="Tidwell J."/>
            <person name="Bellgard S.E."/>
            <person name="Bellgard M.I."/>
        </authorList>
    </citation>
    <scope>NUCLEOTIDE SEQUENCE</scope>
    <source>
        <tissue evidence="1">Shoot tissue taken approximately 20 cm above the soil surface</tissue>
    </source>
</reference>
<reference evidence="1" key="1">
    <citation type="submission" date="2014-09" db="EMBL/GenBank/DDBJ databases">
        <authorList>
            <person name="Magalhaes I.L.F."/>
            <person name="Oliveira U."/>
            <person name="Santos F.R."/>
            <person name="Vidigal T.H.D.A."/>
            <person name="Brescovit A.D."/>
            <person name="Santos A.J."/>
        </authorList>
    </citation>
    <scope>NUCLEOTIDE SEQUENCE</scope>
    <source>
        <tissue evidence="1">Shoot tissue taken approximately 20 cm above the soil surface</tissue>
    </source>
</reference>
<evidence type="ECO:0000313" key="1">
    <source>
        <dbReference type="EMBL" id="JAD50726.1"/>
    </source>
</evidence>
<sequence>MIIQQVPVMELQTAVLLLPCSVYTAS</sequence>